<dbReference type="InterPro" id="IPR018910">
    <property type="entry name" value="LpqB_C"/>
</dbReference>
<organism evidence="5 6">
    <name type="scientific">Galliscardovia ingluviei</name>
    <dbReference type="NCBI Taxonomy" id="1769422"/>
    <lineage>
        <taxon>Bacteria</taxon>
        <taxon>Bacillati</taxon>
        <taxon>Actinomycetota</taxon>
        <taxon>Actinomycetes</taxon>
        <taxon>Bifidobacteriales</taxon>
        <taxon>Bifidobacteriaceae</taxon>
        <taxon>Galliscardovia</taxon>
    </lineage>
</organism>
<feature type="domain" description="Lipoprotein LpqB N-terminal" evidence="4">
    <location>
        <begin position="36"/>
        <end position="163"/>
    </location>
</feature>
<dbReference type="AlphaFoldDB" id="A0A8J3ALT5"/>
<evidence type="ECO:0000259" key="4">
    <source>
        <dbReference type="Pfam" id="PF25976"/>
    </source>
</evidence>
<accession>A0A8J3ALT5</accession>
<name>A0A8J3ALT5_9BIFI</name>
<feature type="domain" description="GerMN" evidence="2">
    <location>
        <begin position="171"/>
        <end position="272"/>
    </location>
</feature>
<evidence type="ECO:0000256" key="1">
    <source>
        <dbReference type="SAM" id="MobiDB-lite"/>
    </source>
</evidence>
<dbReference type="InterPro" id="IPR019606">
    <property type="entry name" value="GerMN"/>
</dbReference>
<comment type="caution">
    <text evidence="5">The sequence shown here is derived from an EMBL/GenBank/DDBJ whole genome shotgun (WGS) entry which is preliminary data.</text>
</comment>
<dbReference type="InterPro" id="IPR059026">
    <property type="entry name" value="LpqB_N"/>
</dbReference>
<dbReference type="Pfam" id="PF25976">
    <property type="entry name" value="LpqB_N"/>
    <property type="match status" value="1"/>
</dbReference>
<dbReference type="Pfam" id="PF10646">
    <property type="entry name" value="Germane"/>
    <property type="match status" value="1"/>
</dbReference>
<proteinExistence type="predicted"/>
<evidence type="ECO:0000259" key="2">
    <source>
        <dbReference type="Pfam" id="PF10646"/>
    </source>
</evidence>
<evidence type="ECO:0000259" key="3">
    <source>
        <dbReference type="Pfam" id="PF10647"/>
    </source>
</evidence>
<dbReference type="Pfam" id="PF10647">
    <property type="entry name" value="Gmad1"/>
    <property type="match status" value="1"/>
</dbReference>
<keyword evidence="6" id="KW-1185">Reference proteome</keyword>
<dbReference type="Proteomes" id="UP000619536">
    <property type="component" value="Unassembled WGS sequence"/>
</dbReference>
<evidence type="ECO:0000313" key="5">
    <source>
        <dbReference type="EMBL" id="GGI13232.1"/>
    </source>
</evidence>
<evidence type="ECO:0000313" key="6">
    <source>
        <dbReference type="Proteomes" id="UP000619536"/>
    </source>
</evidence>
<reference evidence="5" key="1">
    <citation type="journal article" date="2014" name="Int. J. Syst. Evol. Microbiol.">
        <title>Complete genome sequence of Corynebacterium casei LMG S-19264T (=DSM 44701T), isolated from a smear-ripened cheese.</title>
        <authorList>
            <consortium name="US DOE Joint Genome Institute (JGI-PGF)"/>
            <person name="Walter F."/>
            <person name="Albersmeier A."/>
            <person name="Kalinowski J."/>
            <person name="Ruckert C."/>
        </authorList>
    </citation>
    <scope>NUCLEOTIDE SEQUENCE</scope>
    <source>
        <strain evidence="5">CCM 8606</strain>
    </source>
</reference>
<gene>
    <name evidence="5" type="primary">lpqB</name>
    <name evidence="5" type="ORF">GCM10007377_04930</name>
</gene>
<keyword evidence="5" id="KW-0449">Lipoprotein</keyword>
<dbReference type="EMBL" id="BMDH01000001">
    <property type="protein sequence ID" value="GGI13232.1"/>
    <property type="molecule type" value="Genomic_DNA"/>
</dbReference>
<feature type="domain" description="Lipoprotein LpqB C-terminal" evidence="3">
    <location>
        <begin position="390"/>
        <end position="563"/>
    </location>
</feature>
<sequence length="573" mass="62389">MLTGCAPTLGLATSGPVEQLSTQSKGSSRVFIDPKGPQDSAKPEEIIRGFLASLPAGPQSDGFSTARQYLTPRTATTWKPDSAVTVYSGEPRIDVQANQFSQNIKGVRVRVTYEQVGRVDNHGVYRANDTTTSGIEEFQCQFEHGQWRINMLSNGVLISDSDFAQSYREVQLYMPDSSLTTMIPDTRWFSWNGWRTAAVQELLRGPVEFLRSSVYRDGFNNNVQLDLDSVTVAGTTAQVKLTNAVASLSKQNRALLVHQLRLTLNDGNNKGPIRVIDDSGADLSNDDNALQMKVIGQTSHLYSLTHEALVTVRNSSSNLLRVGLTPPQLQDLTNESLSSQPFRLVFNSQGGMVIGANAMPTCLNANAQVIDCEAQWSSLSLRGLFAGIRNEIWAITQDNTIAVFTQKHNDPAEEHDNQQGVLQILHPAWSNFGTLISLCVSPEGSRIAVLVQRPQGDYVVLIAGIVRDEQGGVQDVSQYTVTLLRDADIQDIAFFNDTTIVIAQGSLGCIAQATGPCTNISIPMNTRQLVGVQLNNAQSLVSLSNNGVVRYISSSLQGAWRQLDSQTLSICAG</sequence>
<protein>
    <submittedName>
        <fullName evidence="5">Lipoprotein LpqB</fullName>
    </submittedName>
</protein>
<reference evidence="5" key="2">
    <citation type="submission" date="2020-09" db="EMBL/GenBank/DDBJ databases">
        <authorList>
            <person name="Sun Q."/>
            <person name="Sedlacek I."/>
        </authorList>
    </citation>
    <scope>NUCLEOTIDE SEQUENCE</scope>
    <source>
        <strain evidence="5">CCM 8606</strain>
    </source>
</reference>
<feature type="region of interest" description="Disordered" evidence="1">
    <location>
        <begin position="17"/>
        <end position="41"/>
    </location>
</feature>